<name>A0A5N5SKI2_9CRUS</name>
<feature type="region of interest" description="Disordered" evidence="1">
    <location>
        <begin position="205"/>
        <end position="231"/>
    </location>
</feature>
<proteinExistence type="predicted"/>
<protein>
    <submittedName>
        <fullName evidence="2">WD repeat-containing protein 59</fullName>
    </submittedName>
</protein>
<feature type="compositionally biased region" description="Basic and acidic residues" evidence="1">
    <location>
        <begin position="273"/>
        <end position="294"/>
    </location>
</feature>
<dbReference type="GO" id="GO:0035591">
    <property type="term" value="F:signaling adaptor activity"/>
    <property type="evidence" value="ECO:0007669"/>
    <property type="project" value="TreeGrafter"/>
</dbReference>
<dbReference type="GO" id="GO:1904263">
    <property type="term" value="P:positive regulation of TORC1 signaling"/>
    <property type="evidence" value="ECO:0007669"/>
    <property type="project" value="TreeGrafter"/>
</dbReference>
<dbReference type="GO" id="GO:0034198">
    <property type="term" value="P:cellular response to amino acid starvation"/>
    <property type="evidence" value="ECO:0007669"/>
    <property type="project" value="TreeGrafter"/>
</dbReference>
<keyword evidence="3" id="KW-1185">Reference proteome</keyword>
<sequence length="294" mass="32949">MPQLHLNNSFFLQMYGSQQDYTIPFPRTSGARFCSSGYLVCFTRPSVWKHSTSRERTLTPRSLSALGAHINSLYPQLTSGSATSPKYNYLYPVTGQSPCAEHNISIAMYYYQDRKMKSKRMREEESLRHHRNHGVITIYDVSKLIPISKELASSYYIDEDTVTSCNLNKEAAASLGRKDISQFDIQTAALLSCVFGENLAKANKNKNFDPWRNKSDSSSSSTGSSPYNTIHGVNTEGWEMSTFIRHNRSNSEGSLTEASRPPTDSSQVIGENADAKKACVPSESDKPQKCYENM</sequence>
<feature type="compositionally biased region" description="Low complexity" evidence="1">
    <location>
        <begin position="216"/>
        <end position="225"/>
    </location>
</feature>
<organism evidence="2 3">
    <name type="scientific">Armadillidium nasatum</name>
    <dbReference type="NCBI Taxonomy" id="96803"/>
    <lineage>
        <taxon>Eukaryota</taxon>
        <taxon>Metazoa</taxon>
        <taxon>Ecdysozoa</taxon>
        <taxon>Arthropoda</taxon>
        <taxon>Crustacea</taxon>
        <taxon>Multicrustacea</taxon>
        <taxon>Malacostraca</taxon>
        <taxon>Eumalacostraca</taxon>
        <taxon>Peracarida</taxon>
        <taxon>Isopoda</taxon>
        <taxon>Oniscidea</taxon>
        <taxon>Crinocheta</taxon>
        <taxon>Armadillidiidae</taxon>
        <taxon>Armadillidium</taxon>
    </lineage>
</organism>
<dbReference type="Proteomes" id="UP000326759">
    <property type="component" value="Unassembled WGS sequence"/>
</dbReference>
<feature type="region of interest" description="Disordered" evidence="1">
    <location>
        <begin position="248"/>
        <end position="294"/>
    </location>
</feature>
<feature type="compositionally biased region" description="Basic and acidic residues" evidence="1">
    <location>
        <begin position="206"/>
        <end position="215"/>
    </location>
</feature>
<dbReference type="PANTHER" id="PTHR46170:SF1">
    <property type="entry name" value="GATOR COMPLEX PROTEIN WDR59"/>
    <property type="match status" value="1"/>
</dbReference>
<reference evidence="2 3" key="1">
    <citation type="journal article" date="2019" name="PLoS Biol.">
        <title>Sex chromosomes control vertical transmission of feminizing Wolbachia symbionts in an isopod.</title>
        <authorList>
            <person name="Becking T."/>
            <person name="Chebbi M.A."/>
            <person name="Giraud I."/>
            <person name="Moumen B."/>
            <person name="Laverre T."/>
            <person name="Caubet Y."/>
            <person name="Peccoud J."/>
            <person name="Gilbert C."/>
            <person name="Cordaux R."/>
        </authorList>
    </citation>
    <scope>NUCLEOTIDE SEQUENCE [LARGE SCALE GENOMIC DNA]</scope>
    <source>
        <strain evidence="2">ANa2</strain>
        <tissue evidence="2">Whole body excluding digestive tract and cuticle</tissue>
    </source>
</reference>
<evidence type="ECO:0000313" key="3">
    <source>
        <dbReference type="Proteomes" id="UP000326759"/>
    </source>
</evidence>
<evidence type="ECO:0000313" key="2">
    <source>
        <dbReference type="EMBL" id="KAB7494585.1"/>
    </source>
</evidence>
<dbReference type="PANTHER" id="PTHR46170">
    <property type="entry name" value="GATOR COMPLEX PROTEIN WDR59"/>
    <property type="match status" value="1"/>
</dbReference>
<dbReference type="GO" id="GO:0035859">
    <property type="term" value="C:Seh1-associated complex"/>
    <property type="evidence" value="ECO:0007669"/>
    <property type="project" value="TreeGrafter"/>
</dbReference>
<dbReference type="EMBL" id="SEYY01023839">
    <property type="protein sequence ID" value="KAB7494585.1"/>
    <property type="molecule type" value="Genomic_DNA"/>
</dbReference>
<accession>A0A5N5SKI2</accession>
<comment type="caution">
    <text evidence="2">The sequence shown here is derived from an EMBL/GenBank/DDBJ whole genome shotgun (WGS) entry which is preliminary data.</text>
</comment>
<dbReference type="InterPro" id="IPR049567">
    <property type="entry name" value="WDR59-like"/>
</dbReference>
<dbReference type="OrthoDB" id="311712at2759"/>
<dbReference type="GO" id="GO:0005774">
    <property type="term" value="C:vacuolar membrane"/>
    <property type="evidence" value="ECO:0007669"/>
    <property type="project" value="TreeGrafter"/>
</dbReference>
<gene>
    <name evidence="2" type="primary">Wdr59</name>
    <name evidence="2" type="ORF">Anas_09495</name>
</gene>
<evidence type="ECO:0000256" key="1">
    <source>
        <dbReference type="SAM" id="MobiDB-lite"/>
    </source>
</evidence>
<dbReference type="AlphaFoldDB" id="A0A5N5SKI2"/>
<feature type="compositionally biased region" description="Polar residues" evidence="1">
    <location>
        <begin position="250"/>
        <end position="269"/>
    </location>
</feature>